<sequence>MKRRIHQQRQARSLKFFRSIHRVSAIYLFAVFIIVSVTGLMLGWKKHSGGWLLPESVRGTSTELKDWLTLDSLYINACSILSDSVSPGLSHDLERIDVRKEHGMVKFVFSGHFYGIQLDGATGRLLKIERRRSDIIEKFHDGSIIGHALGLPGEYIKLIYTSLTGLALLVLTITGFWIWYVPFRLRNKDRF</sequence>
<dbReference type="EMBL" id="DF968182">
    <property type="protein sequence ID" value="GAP42606.1"/>
    <property type="molecule type" value="Genomic_DNA"/>
</dbReference>
<gene>
    <name evidence="2" type="ORF">TBC1_11738</name>
</gene>
<dbReference type="AlphaFoldDB" id="A0A0S7BXX5"/>
<dbReference type="InterPro" id="IPR005625">
    <property type="entry name" value="PepSY-ass_TM"/>
</dbReference>
<dbReference type="PATRIC" id="fig|1678841.3.peg.830"/>
<proteinExistence type="predicted"/>
<dbReference type="OrthoDB" id="271465at2"/>
<evidence type="ECO:0000256" key="1">
    <source>
        <dbReference type="SAM" id="Phobius"/>
    </source>
</evidence>
<reference evidence="2" key="1">
    <citation type="journal article" date="2015" name="Genome Announc.">
        <title>Draft Genome Sequence of Bacteroidales Strain TBC1, a Novel Isolate from a Methanogenic Wastewater Treatment System.</title>
        <authorList>
            <person name="Tourlousse D.M."/>
            <person name="Matsuura N."/>
            <person name="Sun L."/>
            <person name="Toyonaga M."/>
            <person name="Kuroda K."/>
            <person name="Ohashi A."/>
            <person name="Cruz R."/>
            <person name="Yamaguchi T."/>
            <person name="Sekiguchi Y."/>
        </authorList>
    </citation>
    <scope>NUCLEOTIDE SEQUENCE [LARGE SCALE GENOMIC DNA]</scope>
    <source>
        <strain evidence="2">TBC1</strain>
    </source>
</reference>
<protein>
    <submittedName>
        <fullName evidence="2">PepSY-associated TM helix</fullName>
    </submittedName>
</protein>
<accession>A0A0S7BXX5</accession>
<feature type="transmembrane region" description="Helical" evidence="1">
    <location>
        <begin position="158"/>
        <end position="181"/>
    </location>
</feature>
<keyword evidence="1" id="KW-1133">Transmembrane helix</keyword>
<dbReference type="RefSeq" id="WP_062038650.1">
    <property type="nucleotide sequence ID" value="NZ_DF968182.1"/>
</dbReference>
<name>A0A0S7BXX5_9BACT</name>
<keyword evidence="1" id="KW-0472">Membrane</keyword>
<evidence type="ECO:0000313" key="3">
    <source>
        <dbReference type="Proteomes" id="UP000053091"/>
    </source>
</evidence>
<dbReference type="Pfam" id="PF03929">
    <property type="entry name" value="PepSY_TM"/>
    <property type="match status" value="1"/>
</dbReference>
<dbReference type="STRING" id="1678841.TBC1_11738"/>
<organism evidence="2">
    <name type="scientific">Lentimicrobium saccharophilum</name>
    <dbReference type="NCBI Taxonomy" id="1678841"/>
    <lineage>
        <taxon>Bacteria</taxon>
        <taxon>Pseudomonadati</taxon>
        <taxon>Bacteroidota</taxon>
        <taxon>Bacteroidia</taxon>
        <taxon>Bacteroidales</taxon>
        <taxon>Lentimicrobiaceae</taxon>
        <taxon>Lentimicrobium</taxon>
    </lineage>
</organism>
<keyword evidence="3" id="KW-1185">Reference proteome</keyword>
<keyword evidence="1" id="KW-0812">Transmembrane</keyword>
<evidence type="ECO:0000313" key="2">
    <source>
        <dbReference type="EMBL" id="GAP42606.1"/>
    </source>
</evidence>
<feature type="transmembrane region" description="Helical" evidence="1">
    <location>
        <begin position="20"/>
        <end position="44"/>
    </location>
</feature>
<dbReference type="Proteomes" id="UP000053091">
    <property type="component" value="Unassembled WGS sequence"/>
</dbReference>